<dbReference type="RefSeq" id="WP_094509038.1">
    <property type="nucleotide sequence ID" value="NZ_JBHEEK010000018.1"/>
</dbReference>
<protein>
    <submittedName>
        <fullName evidence="1">Uncharacterized protein</fullName>
    </submittedName>
</protein>
<comment type="caution">
    <text evidence="1">The sequence shown here is derived from an EMBL/GenBank/DDBJ whole genome shotgun (WGS) entry which is preliminary data.</text>
</comment>
<evidence type="ECO:0000313" key="1">
    <source>
        <dbReference type="EMBL" id="OYR13063.1"/>
    </source>
</evidence>
<dbReference type="OrthoDB" id="10005470at2"/>
<organism evidence="1 2">
    <name type="scientific">Brucella thiophenivorans</name>
    <dbReference type="NCBI Taxonomy" id="571255"/>
    <lineage>
        <taxon>Bacteria</taxon>
        <taxon>Pseudomonadati</taxon>
        <taxon>Pseudomonadota</taxon>
        <taxon>Alphaproteobacteria</taxon>
        <taxon>Hyphomicrobiales</taxon>
        <taxon>Brucellaceae</taxon>
        <taxon>Brucella/Ochrobactrum group</taxon>
        <taxon>Brucella</taxon>
    </lineage>
</organism>
<dbReference type="AlphaFoldDB" id="A0A256FE31"/>
<name>A0A256FE31_9HYPH</name>
<sequence>MQENITDVALELADYARAAREAGKSTSADLNAVIDRLFQAEGEKPEDALAILAYAQLFLVALATLDDPDSDDGVLRGAFRCVHKAVTILEGSTGKKVSEYI</sequence>
<dbReference type="Proteomes" id="UP000215590">
    <property type="component" value="Unassembled WGS sequence"/>
</dbReference>
<proteinExistence type="predicted"/>
<dbReference type="EMBL" id="NNRJ01000054">
    <property type="protein sequence ID" value="OYR13063.1"/>
    <property type="molecule type" value="Genomic_DNA"/>
</dbReference>
<accession>A0A256FE31</accession>
<keyword evidence="2" id="KW-1185">Reference proteome</keyword>
<reference evidence="1 2" key="1">
    <citation type="submission" date="2017-07" db="EMBL/GenBank/DDBJ databases">
        <title>Phylogenetic study on the rhizospheric bacterium Ochrobactrum sp. A44.</title>
        <authorList>
            <person name="Krzyzanowska D.M."/>
            <person name="Ossowicki A."/>
            <person name="Rajewska M."/>
            <person name="Maciag T."/>
            <person name="Kaczynski Z."/>
            <person name="Czerwicka M."/>
            <person name="Jafra S."/>
        </authorList>
    </citation>
    <scope>NUCLEOTIDE SEQUENCE [LARGE SCALE GENOMIC DNA]</scope>
    <source>
        <strain evidence="1 2">DSM 7216</strain>
    </source>
</reference>
<gene>
    <name evidence="1" type="ORF">CEV31_3532</name>
</gene>
<evidence type="ECO:0000313" key="2">
    <source>
        <dbReference type="Proteomes" id="UP000215590"/>
    </source>
</evidence>